<dbReference type="Pfam" id="PF02661">
    <property type="entry name" value="Fic"/>
    <property type="match status" value="1"/>
</dbReference>
<evidence type="ECO:0000313" key="2">
    <source>
        <dbReference type="EMBL" id="MBS8121625.1"/>
    </source>
</evidence>
<evidence type="ECO:0000313" key="3">
    <source>
        <dbReference type="Proteomes" id="UP000680365"/>
    </source>
</evidence>
<sequence>MIMKINYPDIDKLIEFHYKIIQLGLDKGEGGSFGFLGGKDKSDLNSIIEFIKNDDHYPKLEDKITHLMFSINKNHIFVDGNKRSSIYFSAYFLSLNISDNDLVKRYIRELEDITVYVADNKISKNLLGEIINSILNYEEYNEELKLKIFNSINLKW</sequence>
<feature type="domain" description="Fido" evidence="1">
    <location>
        <begin position="8"/>
        <end position="136"/>
    </location>
</feature>
<organism evidence="2 3">
    <name type="scientific">Candidatus Vampirococcus lugosii</name>
    <dbReference type="NCBI Taxonomy" id="2789015"/>
    <lineage>
        <taxon>Bacteria</taxon>
        <taxon>Candidatus Absconditibacteriota</taxon>
        <taxon>Vampirococcus</taxon>
    </lineage>
</organism>
<dbReference type="Gene3D" id="1.20.120.1870">
    <property type="entry name" value="Fic/DOC protein, Fido domain"/>
    <property type="match status" value="1"/>
</dbReference>
<evidence type="ECO:0000259" key="1">
    <source>
        <dbReference type="PROSITE" id="PS51459"/>
    </source>
</evidence>
<proteinExistence type="predicted"/>
<dbReference type="InterPro" id="IPR053737">
    <property type="entry name" value="Type_II_TA_Toxin"/>
</dbReference>
<accession>A0ABS5QK55</accession>
<dbReference type="Proteomes" id="UP000680365">
    <property type="component" value="Unassembled WGS sequence"/>
</dbReference>
<name>A0ABS5QK55_9BACT</name>
<dbReference type="InterPro" id="IPR003812">
    <property type="entry name" value="Fido"/>
</dbReference>
<comment type="caution">
    <text evidence="2">The sequence shown here is derived from an EMBL/GenBank/DDBJ whole genome shotgun (WGS) entry which is preliminary data.</text>
</comment>
<dbReference type="EMBL" id="JAEDAM010000007">
    <property type="protein sequence ID" value="MBS8121625.1"/>
    <property type="molecule type" value="Genomic_DNA"/>
</dbReference>
<gene>
    <name evidence="2" type="ORF">VAMP_11n32</name>
</gene>
<keyword evidence="3" id="KW-1185">Reference proteome</keyword>
<protein>
    <submittedName>
        <fullName evidence="2">Death-on-curing protein</fullName>
    </submittedName>
</protein>
<dbReference type="PROSITE" id="PS51459">
    <property type="entry name" value="FIDO"/>
    <property type="match status" value="1"/>
</dbReference>
<reference evidence="2 3" key="1">
    <citation type="journal article" date="2021" name="Nat. Commun.">
        <title>Reductive evolution and unique predatory mode in the CPR bacterium Vampirococcus lugosii.</title>
        <authorList>
            <person name="Moreira D."/>
            <person name="Zivanovic Y."/>
            <person name="Lopez-Archilla A.I."/>
            <person name="Iniesto M."/>
            <person name="Lopez-Garcia P."/>
        </authorList>
    </citation>
    <scope>NUCLEOTIDE SEQUENCE [LARGE SCALE GENOMIC DNA]</scope>
    <source>
        <strain evidence="2">Chiprana</strain>
    </source>
</reference>